<sequence length="237" mass="26718">MKKSYCCFWLLLYSICLSVSGYAQAYKATYLQDIKTALEKKWPDNKTVNLVFHGHSVPSGYYKTPVVNTLQAYPYLLLQSLKTMYPYAVINIIVTSIGGENSVQGEKRFRKDVLTHQPDVLFIDYALNDQAIGLTSSRAAMEKMIRMALKKKIKVILLTPSPDMRVDLSKKDNPLALQAAQLNALAAQYHIGVADSYLAFKTQLDAGKPVERFMSQVNHPNEEGHQLIKGAILPWFK</sequence>
<feature type="domain" description="SGNH hydrolase-type esterase" evidence="2">
    <location>
        <begin position="53"/>
        <end position="227"/>
    </location>
</feature>
<keyword evidence="1" id="KW-0732">Signal</keyword>
<organism evidence="3 4">
    <name type="scientific">Chitinophaga hostae</name>
    <dbReference type="NCBI Taxonomy" id="2831022"/>
    <lineage>
        <taxon>Bacteria</taxon>
        <taxon>Pseudomonadati</taxon>
        <taxon>Bacteroidota</taxon>
        <taxon>Chitinophagia</taxon>
        <taxon>Chitinophagales</taxon>
        <taxon>Chitinophagaceae</taxon>
        <taxon>Chitinophaga</taxon>
    </lineage>
</organism>
<dbReference type="Gene3D" id="3.40.50.1110">
    <property type="entry name" value="SGNH hydrolase"/>
    <property type="match status" value="1"/>
</dbReference>
<evidence type="ECO:0000313" key="4">
    <source>
        <dbReference type="Proteomes" id="UP000676386"/>
    </source>
</evidence>
<evidence type="ECO:0000259" key="2">
    <source>
        <dbReference type="Pfam" id="PF13472"/>
    </source>
</evidence>
<evidence type="ECO:0000313" key="3">
    <source>
        <dbReference type="EMBL" id="MBS0031586.1"/>
    </source>
</evidence>
<name>A0ABS5J8P6_9BACT</name>
<evidence type="ECO:0000256" key="1">
    <source>
        <dbReference type="SAM" id="SignalP"/>
    </source>
</evidence>
<dbReference type="Proteomes" id="UP000676386">
    <property type="component" value="Unassembled WGS sequence"/>
</dbReference>
<keyword evidence="4" id="KW-1185">Reference proteome</keyword>
<accession>A0ABS5J8P6</accession>
<dbReference type="GO" id="GO:0016787">
    <property type="term" value="F:hydrolase activity"/>
    <property type="evidence" value="ECO:0007669"/>
    <property type="project" value="UniProtKB-KW"/>
</dbReference>
<dbReference type="PANTHER" id="PTHR30383">
    <property type="entry name" value="THIOESTERASE 1/PROTEASE 1/LYSOPHOSPHOLIPASE L1"/>
    <property type="match status" value="1"/>
</dbReference>
<gene>
    <name evidence="3" type="ORF">KE626_29925</name>
</gene>
<dbReference type="PANTHER" id="PTHR30383:SF5">
    <property type="entry name" value="SGNH HYDROLASE-TYPE ESTERASE DOMAIN-CONTAINING PROTEIN"/>
    <property type="match status" value="1"/>
</dbReference>
<dbReference type="InterPro" id="IPR013830">
    <property type="entry name" value="SGNH_hydro"/>
</dbReference>
<dbReference type="SUPFAM" id="SSF52266">
    <property type="entry name" value="SGNH hydrolase"/>
    <property type="match status" value="1"/>
</dbReference>
<dbReference type="EMBL" id="JAGTXB010000023">
    <property type="protein sequence ID" value="MBS0031586.1"/>
    <property type="molecule type" value="Genomic_DNA"/>
</dbReference>
<dbReference type="CDD" id="cd00229">
    <property type="entry name" value="SGNH_hydrolase"/>
    <property type="match status" value="1"/>
</dbReference>
<dbReference type="InterPro" id="IPR036514">
    <property type="entry name" value="SGNH_hydro_sf"/>
</dbReference>
<feature type="signal peptide" evidence="1">
    <location>
        <begin position="1"/>
        <end position="25"/>
    </location>
</feature>
<proteinExistence type="predicted"/>
<dbReference type="RefSeq" id="WP_211976746.1">
    <property type="nucleotide sequence ID" value="NZ_CBFHAM010000052.1"/>
</dbReference>
<dbReference type="Pfam" id="PF13472">
    <property type="entry name" value="Lipase_GDSL_2"/>
    <property type="match status" value="1"/>
</dbReference>
<keyword evidence="3" id="KW-0378">Hydrolase</keyword>
<comment type="caution">
    <text evidence="3">The sequence shown here is derived from an EMBL/GenBank/DDBJ whole genome shotgun (WGS) entry which is preliminary data.</text>
</comment>
<dbReference type="InterPro" id="IPR051532">
    <property type="entry name" value="Ester_Hydrolysis_Enzymes"/>
</dbReference>
<protein>
    <submittedName>
        <fullName evidence="3">SGNH/GDSL hydrolase family protein</fullName>
    </submittedName>
</protein>
<feature type="chain" id="PRO_5046503721" evidence="1">
    <location>
        <begin position="26"/>
        <end position="237"/>
    </location>
</feature>
<reference evidence="3 4" key="1">
    <citation type="submission" date="2021-04" db="EMBL/GenBank/DDBJ databases">
        <title>Chitinophaga sp. nov., isolated from the rhizosphere soil.</title>
        <authorList>
            <person name="He S."/>
        </authorList>
    </citation>
    <scope>NUCLEOTIDE SEQUENCE [LARGE SCALE GENOMIC DNA]</scope>
    <source>
        <strain evidence="3 4">2R12</strain>
    </source>
</reference>